<organism evidence="2 3">
    <name type="scientific">Paraburkholderia silviterrae</name>
    <dbReference type="NCBI Taxonomy" id="2528715"/>
    <lineage>
        <taxon>Bacteria</taxon>
        <taxon>Pseudomonadati</taxon>
        <taxon>Pseudomonadota</taxon>
        <taxon>Betaproteobacteria</taxon>
        <taxon>Burkholderiales</taxon>
        <taxon>Burkholderiaceae</taxon>
        <taxon>Paraburkholderia</taxon>
    </lineage>
</organism>
<feature type="chain" id="PRO_5020889671" evidence="1">
    <location>
        <begin position="19"/>
        <end position="506"/>
    </location>
</feature>
<protein>
    <submittedName>
        <fullName evidence="2">Uncharacterized protein</fullName>
    </submittedName>
</protein>
<evidence type="ECO:0000313" key="2">
    <source>
        <dbReference type="EMBL" id="TDG25839.1"/>
    </source>
</evidence>
<evidence type="ECO:0000313" key="3">
    <source>
        <dbReference type="Proteomes" id="UP000295722"/>
    </source>
</evidence>
<proteinExistence type="predicted"/>
<dbReference type="AlphaFoldDB" id="A0A4R5MF20"/>
<reference evidence="2 3" key="1">
    <citation type="submission" date="2019-03" db="EMBL/GenBank/DDBJ databases">
        <title>Paraburkholderia sp. 4M-K11, isolated from subtropical forest soil.</title>
        <authorList>
            <person name="Gao Z.-H."/>
            <person name="Qiu L.-H."/>
        </authorList>
    </citation>
    <scope>NUCLEOTIDE SEQUENCE [LARGE SCALE GENOMIC DNA]</scope>
    <source>
        <strain evidence="2 3">4M-K11</strain>
    </source>
</reference>
<comment type="caution">
    <text evidence="2">The sequence shown here is derived from an EMBL/GenBank/DDBJ whole genome shotgun (WGS) entry which is preliminary data.</text>
</comment>
<name>A0A4R5MF20_9BURK</name>
<keyword evidence="1" id="KW-0732">Signal</keyword>
<evidence type="ECO:0000256" key="1">
    <source>
        <dbReference type="SAM" id="SignalP"/>
    </source>
</evidence>
<dbReference type="EMBL" id="SMRP01000001">
    <property type="protein sequence ID" value="TDG25839.1"/>
    <property type="molecule type" value="Genomic_DNA"/>
</dbReference>
<keyword evidence="3" id="KW-1185">Reference proteome</keyword>
<gene>
    <name evidence="2" type="ORF">EYW47_00260</name>
</gene>
<dbReference type="RefSeq" id="WP_133192891.1">
    <property type="nucleotide sequence ID" value="NZ_JBHUCW010000015.1"/>
</dbReference>
<dbReference type="OrthoDB" id="9101869at2"/>
<sequence length="506" mass="48594">MKKIFAALLALVASVAFGATLSPITLLNPSGSTAGQAIVSNGTSSAPAWGAVSSIAGGAVINGVAGSYRTLGFATSGSLRWIVGENADTESGGNAGSNFYLQSATDAGAPSTVEMQFQRNSSVLLIGLTSRVTLGDLQYANIQDAGAGSFAGGVPAFMQYSNDTSSSGIFIYKSRSATKGVSAVVQNGDDIGEVDFEPDGGSGPVKAAFINSVVDSATISTTSVPARLVFWTMPVGGAFPLERARITNSGRILVNTTTDDGTDYLQVNGSVLTAGLTTSNGLSVTGGSINGVPGRLLNVQVFSSSGTYTPTSGATSIIVRVQAPGGGSGGAASTTASQVAVSGGGNGGSYAEVRYTSVSTQTVTIGAVGAAGAAGANAGGTGGTTSFGSLVSCPGGNGGGGGAAVSAAGVSGSAPTPNLACTISGGTTIDAVTGGRGQGGYALTGTTGFLGAGGNSAMGVGYVSAGGAQTGYGLGSGAGAQINGISAGNVAGAAGAAGEIIVYEYQ</sequence>
<feature type="signal peptide" evidence="1">
    <location>
        <begin position="1"/>
        <end position="18"/>
    </location>
</feature>
<accession>A0A4R5MF20</accession>
<dbReference type="Proteomes" id="UP000295722">
    <property type="component" value="Unassembled WGS sequence"/>
</dbReference>